<name>A0A938Y626_9ACTN</name>
<keyword evidence="1" id="KW-0812">Transmembrane</keyword>
<feature type="transmembrane region" description="Helical" evidence="1">
    <location>
        <begin position="94"/>
        <end position="111"/>
    </location>
</feature>
<dbReference type="EMBL" id="JAERWK010000005">
    <property type="protein sequence ID" value="MBM9466440.1"/>
    <property type="molecule type" value="Genomic_DNA"/>
</dbReference>
<dbReference type="PANTHER" id="PTHR33802:SF1">
    <property type="entry name" value="XK-RELATED PROTEIN"/>
    <property type="match status" value="1"/>
</dbReference>
<keyword evidence="1" id="KW-0472">Membrane</keyword>
<dbReference type="Proteomes" id="UP000663792">
    <property type="component" value="Unassembled WGS sequence"/>
</dbReference>
<gene>
    <name evidence="2" type="ORF">JL106_03990</name>
</gene>
<feature type="transmembrane region" description="Helical" evidence="1">
    <location>
        <begin position="238"/>
        <end position="257"/>
    </location>
</feature>
<evidence type="ECO:0000313" key="3">
    <source>
        <dbReference type="Proteomes" id="UP000663792"/>
    </source>
</evidence>
<feature type="transmembrane region" description="Helical" evidence="1">
    <location>
        <begin position="63"/>
        <end position="82"/>
    </location>
</feature>
<feature type="transmembrane region" description="Helical" evidence="1">
    <location>
        <begin position="212"/>
        <end position="232"/>
    </location>
</feature>
<dbReference type="PANTHER" id="PTHR33802">
    <property type="entry name" value="SI:CH211-161H7.5-RELATED"/>
    <property type="match status" value="1"/>
</dbReference>
<accession>A0A938Y626</accession>
<organism evidence="2 3">
    <name type="scientific">Nakamurella leprariae</name>
    <dbReference type="NCBI Taxonomy" id="2803911"/>
    <lineage>
        <taxon>Bacteria</taxon>
        <taxon>Bacillati</taxon>
        <taxon>Actinomycetota</taxon>
        <taxon>Actinomycetes</taxon>
        <taxon>Nakamurellales</taxon>
        <taxon>Nakamurellaceae</taxon>
        <taxon>Nakamurella</taxon>
    </lineage>
</organism>
<comment type="caution">
    <text evidence="2">The sequence shown here is derived from an EMBL/GenBank/DDBJ whole genome shotgun (WGS) entry which is preliminary data.</text>
</comment>
<dbReference type="Gene3D" id="1.20.1260.100">
    <property type="entry name" value="TspO/MBR protein"/>
    <property type="match status" value="1"/>
</dbReference>
<evidence type="ECO:0000313" key="2">
    <source>
        <dbReference type="EMBL" id="MBM9466440.1"/>
    </source>
</evidence>
<sequence>MATTPTITALDRARLFTVTVSEVLCVLGTLLGVGVFGGPPVAEAAGGALAADATLLAPATQAFSIWTVIYLGLAAYTVWQWLPGQRTDTRHRRIGWLVAGSMLLNALWLLVVRGGLIWFSVLVIAGLVVLLGVLVQRVVTEPATGRVDTVLVDGMLGLYLGWVSVAVCANVTAALRTSAWDPTGGSAETLAVLVLAVVALVGVVVQVRTRNVAVALAMAWGLAWIAVGRLGAGPESTVTAVAAVATGVVVLGAAVVARRAGSRTPESGTAARTDMVGARHT</sequence>
<feature type="transmembrane region" description="Helical" evidence="1">
    <location>
        <begin position="156"/>
        <end position="175"/>
    </location>
</feature>
<reference evidence="2" key="1">
    <citation type="submission" date="2021-01" db="EMBL/GenBank/DDBJ databases">
        <title>YIM 132084 draft genome.</title>
        <authorList>
            <person name="An D."/>
        </authorList>
    </citation>
    <scope>NUCLEOTIDE SEQUENCE</scope>
    <source>
        <strain evidence="2">YIM 132084</strain>
    </source>
</reference>
<proteinExistence type="predicted"/>
<feature type="transmembrane region" description="Helical" evidence="1">
    <location>
        <begin position="187"/>
        <end position="205"/>
    </location>
</feature>
<keyword evidence="1" id="KW-1133">Transmembrane helix</keyword>
<dbReference type="RefSeq" id="WP_205259372.1">
    <property type="nucleotide sequence ID" value="NZ_JAERWK010000005.1"/>
</dbReference>
<keyword evidence="3" id="KW-1185">Reference proteome</keyword>
<feature type="transmembrane region" description="Helical" evidence="1">
    <location>
        <begin position="15"/>
        <end position="36"/>
    </location>
</feature>
<protein>
    <submittedName>
        <fullName evidence="2">Tryptophan-rich sensory protein</fullName>
    </submittedName>
</protein>
<feature type="transmembrane region" description="Helical" evidence="1">
    <location>
        <begin position="117"/>
        <end position="135"/>
    </location>
</feature>
<dbReference type="AlphaFoldDB" id="A0A938Y626"/>
<dbReference type="InterPro" id="IPR038330">
    <property type="entry name" value="TspO/MBR-related_sf"/>
</dbReference>
<evidence type="ECO:0000256" key="1">
    <source>
        <dbReference type="SAM" id="Phobius"/>
    </source>
</evidence>